<evidence type="ECO:0000313" key="3">
    <source>
        <dbReference type="Proteomes" id="UP001237595"/>
    </source>
</evidence>
<gene>
    <name evidence="2" type="ORF">QFW96_02240</name>
</gene>
<dbReference type="EMBL" id="JASAOF010000001">
    <property type="protein sequence ID" value="MDI2027407.1"/>
    <property type="molecule type" value="Genomic_DNA"/>
</dbReference>
<evidence type="ECO:0000256" key="1">
    <source>
        <dbReference type="SAM" id="Phobius"/>
    </source>
</evidence>
<feature type="transmembrane region" description="Helical" evidence="1">
    <location>
        <begin position="101"/>
        <end position="121"/>
    </location>
</feature>
<keyword evidence="3" id="KW-1185">Reference proteome</keyword>
<keyword evidence="1" id="KW-0472">Membrane</keyword>
<reference evidence="2 3" key="1">
    <citation type="submission" date="2023-04" db="EMBL/GenBank/DDBJ databases">
        <title>Draft genome sequence of Saccharopolyspora sp. TS4A08 isolated from sweet potato rhizospheric soil.</title>
        <authorList>
            <person name="Suksaard P."/>
            <person name="Duangmal K."/>
        </authorList>
    </citation>
    <scope>NUCLEOTIDE SEQUENCE [LARGE SCALE GENOMIC DNA]</scope>
    <source>
        <strain evidence="2 3">TS4A08</strain>
    </source>
</reference>
<comment type="caution">
    <text evidence="2">The sequence shown here is derived from an EMBL/GenBank/DDBJ whole genome shotgun (WGS) entry which is preliminary data.</text>
</comment>
<accession>A0ABT6PHD4</accession>
<organism evidence="2 3">
    <name type="scientific">Saccharopolyspora ipomoeae</name>
    <dbReference type="NCBI Taxonomy" id="3042027"/>
    <lineage>
        <taxon>Bacteria</taxon>
        <taxon>Bacillati</taxon>
        <taxon>Actinomycetota</taxon>
        <taxon>Actinomycetes</taxon>
        <taxon>Pseudonocardiales</taxon>
        <taxon>Pseudonocardiaceae</taxon>
        <taxon>Saccharopolyspora</taxon>
    </lineage>
</organism>
<dbReference type="Proteomes" id="UP001237595">
    <property type="component" value="Unassembled WGS sequence"/>
</dbReference>
<feature type="transmembrane region" description="Helical" evidence="1">
    <location>
        <begin position="33"/>
        <end position="54"/>
    </location>
</feature>
<evidence type="ECO:0000313" key="2">
    <source>
        <dbReference type="EMBL" id="MDI2027407.1"/>
    </source>
</evidence>
<feature type="transmembrane region" description="Helical" evidence="1">
    <location>
        <begin position="184"/>
        <end position="205"/>
    </location>
</feature>
<keyword evidence="1" id="KW-1133">Transmembrane helix</keyword>
<name>A0ABT6PHD4_9PSEU</name>
<keyword evidence="1" id="KW-0812">Transmembrane</keyword>
<protein>
    <submittedName>
        <fullName evidence="2">Stage II sporulation protein M</fullName>
    </submittedName>
</protein>
<dbReference type="RefSeq" id="WP_281453770.1">
    <property type="nucleotide sequence ID" value="NZ_JASAOF010000001.1"/>
</dbReference>
<sequence>MPSTTHEPEQLISHRIPLRRRPFHLIRENLRPYLIINAGAYGLTLVGLVVGMLFPELNETQAAALVDDGTAGLVTELVHTPPLFALVILAVNVFRLSLLTIVVPSLVVPFAGLAFFAYWAVETGITLAPVTPQAAVAMIPHSLTIIIELQAYVLLLLGSFLLGRAWVAPGATTRRQGYARGLRHLGLLALPALALLVVGAIWEAYSLRYLVHPLSQWLLQSAQFS</sequence>
<feature type="transmembrane region" description="Helical" evidence="1">
    <location>
        <begin position="141"/>
        <end position="163"/>
    </location>
</feature>
<proteinExistence type="predicted"/>
<feature type="transmembrane region" description="Helical" evidence="1">
    <location>
        <begin position="74"/>
        <end position="94"/>
    </location>
</feature>